<sequence>MAKTLVALNDETILDTIVEDRLKEACRVVNDVNTGKAPADALMAMAQDVHDLQVLADQFTDAGKGISDRIKDAEGRLYAEFGEVSKGFKVKNTGYSSSINDVAAFVFEAERDGANMEEIWKYVKISPKDAAKWLGLSEDRFEAEYGDYVEKKKKADTLVREY</sequence>
<keyword evidence="2" id="KW-1185">Reference proteome</keyword>
<comment type="caution">
    <text evidence="1">The sequence shown here is derived from an EMBL/GenBank/DDBJ whole genome shotgun (WGS) entry which is preliminary data.</text>
</comment>
<proteinExistence type="predicted"/>
<accession>A0A2M9A9S5</accession>
<gene>
    <name evidence="1" type="ORF">BGX16_2393</name>
</gene>
<protein>
    <submittedName>
        <fullName evidence="1">Uncharacterized protein</fullName>
    </submittedName>
</protein>
<dbReference type="Proteomes" id="UP000231134">
    <property type="component" value="Unassembled WGS sequence"/>
</dbReference>
<dbReference type="RefSeq" id="WP_100426225.1">
    <property type="nucleotide sequence ID" value="NZ_PGEX01000001.1"/>
</dbReference>
<name>A0A2M9A9S5_9BACT</name>
<evidence type="ECO:0000313" key="2">
    <source>
        <dbReference type="Proteomes" id="UP000231134"/>
    </source>
</evidence>
<dbReference type="EMBL" id="PGEX01000001">
    <property type="protein sequence ID" value="PJJ42367.1"/>
    <property type="molecule type" value="Genomic_DNA"/>
</dbReference>
<dbReference type="AlphaFoldDB" id="A0A2M9A9S5"/>
<organism evidence="1 2">
    <name type="scientific">Hallerella succinigenes</name>
    <dbReference type="NCBI Taxonomy" id="1896222"/>
    <lineage>
        <taxon>Bacteria</taxon>
        <taxon>Pseudomonadati</taxon>
        <taxon>Fibrobacterota</taxon>
        <taxon>Fibrobacteria</taxon>
        <taxon>Fibrobacterales</taxon>
        <taxon>Fibrobacteraceae</taxon>
        <taxon>Hallerella</taxon>
    </lineage>
</organism>
<evidence type="ECO:0000313" key="1">
    <source>
        <dbReference type="EMBL" id="PJJ42367.1"/>
    </source>
</evidence>
<reference evidence="1 2" key="1">
    <citation type="submission" date="2017-11" db="EMBL/GenBank/DDBJ databases">
        <title>Animal gut microbial communities from fecal samples from Wisconsin, USA.</title>
        <authorList>
            <person name="Neumann A."/>
        </authorList>
    </citation>
    <scope>NUCLEOTIDE SEQUENCE [LARGE SCALE GENOMIC DNA]</scope>
    <source>
        <strain evidence="1 2">UWS3</strain>
    </source>
</reference>